<keyword evidence="5" id="KW-1185">Reference proteome</keyword>
<proteinExistence type="predicted"/>
<dbReference type="InterPro" id="IPR016181">
    <property type="entry name" value="Acyl_CoA_acyltransferase"/>
</dbReference>
<keyword evidence="1 4" id="KW-0808">Transferase</keyword>
<organism evidence="4 5">
    <name type="scientific">Piscinibacterium candidicorallinum</name>
    <dbReference type="NCBI Taxonomy" id="1793872"/>
    <lineage>
        <taxon>Bacteria</taxon>
        <taxon>Pseudomonadati</taxon>
        <taxon>Pseudomonadota</taxon>
        <taxon>Betaproteobacteria</taxon>
        <taxon>Burkholderiales</taxon>
        <taxon>Piscinibacterium</taxon>
    </lineage>
</organism>
<dbReference type="InterPro" id="IPR000182">
    <property type="entry name" value="GNAT_dom"/>
</dbReference>
<comment type="caution">
    <text evidence="4">The sequence shown here is derived from an EMBL/GenBank/DDBJ whole genome shotgun (WGS) entry which is preliminary data.</text>
</comment>
<dbReference type="PROSITE" id="PS51186">
    <property type="entry name" value="GNAT"/>
    <property type="match status" value="1"/>
</dbReference>
<dbReference type="PANTHER" id="PTHR43877:SF2">
    <property type="entry name" value="AMINOALKYLPHOSPHONATE N-ACETYLTRANSFERASE-RELATED"/>
    <property type="match status" value="1"/>
</dbReference>
<dbReference type="InterPro" id="IPR050832">
    <property type="entry name" value="Bact_Acetyltransf"/>
</dbReference>
<gene>
    <name evidence="4" type="ORF">ACFOEN_00300</name>
</gene>
<dbReference type="SUPFAM" id="SSF55729">
    <property type="entry name" value="Acyl-CoA N-acyltransferases (Nat)"/>
    <property type="match status" value="1"/>
</dbReference>
<dbReference type="CDD" id="cd04301">
    <property type="entry name" value="NAT_SF"/>
    <property type="match status" value="1"/>
</dbReference>
<dbReference type="EMBL" id="JBHRTI010000001">
    <property type="protein sequence ID" value="MFC3146074.1"/>
    <property type="molecule type" value="Genomic_DNA"/>
</dbReference>
<keyword evidence="2 4" id="KW-0012">Acyltransferase</keyword>
<dbReference type="Gene3D" id="3.40.630.30">
    <property type="match status" value="1"/>
</dbReference>
<sequence length="177" mass="19289">MSSAFPAGENVRRPHVRRLADHDDLHALTALLHRAYAALAARGLNYTAVDQTVETTRRRIAQGCCLVAEVDGRVVGTLLYTRRITSCEAELFTRVASVHQFAVDPPWQGTGIGTALMDAAEVLAINDGELALALDTAEQAEHLIAAYARWGFEPAGHVQWPGKVYRSVLMLKRLASA</sequence>
<dbReference type="Proteomes" id="UP001595556">
    <property type="component" value="Unassembled WGS sequence"/>
</dbReference>
<evidence type="ECO:0000313" key="5">
    <source>
        <dbReference type="Proteomes" id="UP001595556"/>
    </source>
</evidence>
<evidence type="ECO:0000313" key="4">
    <source>
        <dbReference type="EMBL" id="MFC3146074.1"/>
    </source>
</evidence>
<dbReference type="EC" id="2.3.-.-" evidence="4"/>
<protein>
    <submittedName>
        <fullName evidence="4">GNAT family N-acetyltransferase</fullName>
        <ecNumber evidence="4">2.3.-.-</ecNumber>
    </submittedName>
</protein>
<dbReference type="PANTHER" id="PTHR43877">
    <property type="entry name" value="AMINOALKYLPHOSPHONATE N-ACETYLTRANSFERASE-RELATED-RELATED"/>
    <property type="match status" value="1"/>
</dbReference>
<evidence type="ECO:0000256" key="2">
    <source>
        <dbReference type="ARBA" id="ARBA00023315"/>
    </source>
</evidence>
<dbReference type="Pfam" id="PF00583">
    <property type="entry name" value="Acetyltransf_1"/>
    <property type="match status" value="1"/>
</dbReference>
<reference evidence="5" key="1">
    <citation type="journal article" date="2019" name="Int. J. Syst. Evol. Microbiol.">
        <title>The Global Catalogue of Microorganisms (GCM) 10K type strain sequencing project: providing services to taxonomists for standard genome sequencing and annotation.</title>
        <authorList>
            <consortium name="The Broad Institute Genomics Platform"/>
            <consortium name="The Broad Institute Genome Sequencing Center for Infectious Disease"/>
            <person name="Wu L."/>
            <person name="Ma J."/>
        </authorList>
    </citation>
    <scope>NUCLEOTIDE SEQUENCE [LARGE SCALE GENOMIC DNA]</scope>
    <source>
        <strain evidence="5">KCTC 52168</strain>
    </source>
</reference>
<evidence type="ECO:0000256" key="1">
    <source>
        <dbReference type="ARBA" id="ARBA00022679"/>
    </source>
</evidence>
<dbReference type="GO" id="GO:0016746">
    <property type="term" value="F:acyltransferase activity"/>
    <property type="evidence" value="ECO:0007669"/>
    <property type="project" value="UniProtKB-KW"/>
</dbReference>
<name>A0ABV7GWL2_9BURK</name>
<evidence type="ECO:0000259" key="3">
    <source>
        <dbReference type="PROSITE" id="PS51186"/>
    </source>
</evidence>
<accession>A0ABV7GWL2</accession>
<feature type="domain" description="N-acetyltransferase" evidence="3">
    <location>
        <begin position="14"/>
        <end position="175"/>
    </location>
</feature>
<dbReference type="RefSeq" id="WP_377300364.1">
    <property type="nucleotide sequence ID" value="NZ_CP180191.1"/>
</dbReference>